<dbReference type="GeneID" id="62163957"/>
<feature type="signal peptide" evidence="2">
    <location>
        <begin position="1"/>
        <end position="16"/>
    </location>
</feature>
<proteinExistence type="predicted"/>
<dbReference type="Proteomes" id="UP000781932">
    <property type="component" value="Unassembled WGS sequence"/>
</dbReference>
<reference evidence="3" key="2">
    <citation type="submission" date="2020-11" db="EMBL/GenBank/DDBJ databases">
        <title>Whole genome sequencing of Colletotrichum sp.</title>
        <authorList>
            <person name="Li H."/>
        </authorList>
    </citation>
    <scope>NUCLEOTIDE SEQUENCE</scope>
    <source>
        <strain evidence="3">CkLH20</strain>
    </source>
</reference>
<feature type="chain" id="PRO_5040340590" evidence="2">
    <location>
        <begin position="17"/>
        <end position="158"/>
    </location>
</feature>
<comment type="caution">
    <text evidence="3">The sequence shown here is derived from an EMBL/GenBank/DDBJ whole genome shotgun (WGS) entry which is preliminary data.</text>
</comment>
<evidence type="ECO:0000256" key="1">
    <source>
        <dbReference type="SAM" id="MobiDB-lite"/>
    </source>
</evidence>
<keyword evidence="2" id="KW-0732">Signal</keyword>
<keyword evidence="4" id="KW-1185">Reference proteome</keyword>
<accession>A0A9P6LIW0</accession>
<dbReference type="AlphaFoldDB" id="A0A9P6LIW0"/>
<evidence type="ECO:0000313" key="3">
    <source>
        <dbReference type="EMBL" id="KAF9874185.1"/>
    </source>
</evidence>
<name>A0A9P6LIW0_9PEZI</name>
<dbReference type="RefSeq" id="XP_038743646.1">
    <property type="nucleotide sequence ID" value="XM_038890883.1"/>
</dbReference>
<organism evidence="3 4">
    <name type="scientific">Colletotrichum karsti</name>
    <dbReference type="NCBI Taxonomy" id="1095194"/>
    <lineage>
        <taxon>Eukaryota</taxon>
        <taxon>Fungi</taxon>
        <taxon>Dikarya</taxon>
        <taxon>Ascomycota</taxon>
        <taxon>Pezizomycotina</taxon>
        <taxon>Sordariomycetes</taxon>
        <taxon>Hypocreomycetidae</taxon>
        <taxon>Glomerellales</taxon>
        <taxon>Glomerellaceae</taxon>
        <taxon>Colletotrichum</taxon>
        <taxon>Colletotrichum boninense species complex</taxon>
    </lineage>
</organism>
<sequence>MKLITLIAVSTSVVSALEWLPVVPLHARQLTSGPKYDCHADCGYAILDAKQGNYCTNETWTGFLQDCLECAEQYDIWQYYGDGVTEAAEGCNLDATPVSASNSTSNATATTGTSATGSTTSPTATGTAASTDESSAANLNRPAIVVFSAAILVAAHLL</sequence>
<evidence type="ECO:0000313" key="4">
    <source>
        <dbReference type="Proteomes" id="UP000781932"/>
    </source>
</evidence>
<dbReference type="OrthoDB" id="4160690at2759"/>
<reference evidence="3" key="1">
    <citation type="submission" date="2020-03" db="EMBL/GenBank/DDBJ databases">
        <authorList>
            <person name="He L."/>
        </authorList>
    </citation>
    <scope>NUCLEOTIDE SEQUENCE</scope>
    <source>
        <strain evidence="3">CkLH20</strain>
    </source>
</reference>
<feature type="region of interest" description="Disordered" evidence="1">
    <location>
        <begin position="98"/>
        <end position="130"/>
    </location>
</feature>
<dbReference type="EMBL" id="JAATWM020000027">
    <property type="protein sequence ID" value="KAF9874185.1"/>
    <property type="molecule type" value="Genomic_DNA"/>
</dbReference>
<protein>
    <submittedName>
        <fullName evidence="3">Uncharacterized protein</fullName>
    </submittedName>
</protein>
<evidence type="ECO:0000256" key="2">
    <source>
        <dbReference type="SAM" id="SignalP"/>
    </source>
</evidence>
<gene>
    <name evidence="3" type="ORF">CkaCkLH20_08168</name>
</gene>